<name>A0A7R9HQV0_9NEOP</name>
<accession>A0A7R9HQV0</accession>
<gene>
    <name evidence="1" type="ORF">TMSB3V08_LOCUS8492</name>
</gene>
<dbReference type="PANTHER" id="PTHR11008:SF9">
    <property type="entry name" value="PROTEIN TAKEOUT-LIKE PROTEIN"/>
    <property type="match status" value="1"/>
</dbReference>
<dbReference type="InterPro" id="IPR038606">
    <property type="entry name" value="To_sf"/>
</dbReference>
<proteinExistence type="predicted"/>
<dbReference type="EMBL" id="OB795154">
    <property type="protein sequence ID" value="CAD7431772.1"/>
    <property type="molecule type" value="Genomic_DNA"/>
</dbReference>
<reference evidence="1" key="1">
    <citation type="submission" date="2020-11" db="EMBL/GenBank/DDBJ databases">
        <authorList>
            <person name="Tran Van P."/>
        </authorList>
    </citation>
    <scope>NUCLEOTIDE SEQUENCE</scope>
</reference>
<dbReference type="InterPro" id="IPR010562">
    <property type="entry name" value="Haemolymph_juvenile_hormone-bd"/>
</dbReference>
<protein>
    <submittedName>
        <fullName evidence="1">Uncharacterized protein</fullName>
    </submittedName>
</protein>
<dbReference type="PANTHER" id="PTHR11008">
    <property type="entry name" value="PROTEIN TAKEOUT-LIKE PROTEIN"/>
    <property type="match status" value="1"/>
</dbReference>
<dbReference type="Pfam" id="PF02389">
    <property type="entry name" value="Cornifin"/>
    <property type="match status" value="1"/>
</dbReference>
<dbReference type="AlphaFoldDB" id="A0A7R9HQV0"/>
<dbReference type="Gene3D" id="3.15.10.30">
    <property type="entry name" value="Haemolymph juvenile hormone binding protein"/>
    <property type="match status" value="1"/>
</dbReference>
<dbReference type="Pfam" id="PF06585">
    <property type="entry name" value="JHBP"/>
    <property type="match status" value="1"/>
</dbReference>
<organism evidence="1">
    <name type="scientific">Timema monikensis</name>
    <dbReference type="NCBI Taxonomy" id="170555"/>
    <lineage>
        <taxon>Eukaryota</taxon>
        <taxon>Metazoa</taxon>
        <taxon>Ecdysozoa</taxon>
        <taxon>Arthropoda</taxon>
        <taxon>Hexapoda</taxon>
        <taxon>Insecta</taxon>
        <taxon>Pterygota</taxon>
        <taxon>Neoptera</taxon>
        <taxon>Polyneoptera</taxon>
        <taxon>Phasmatodea</taxon>
        <taxon>Timematodea</taxon>
        <taxon>Timematoidea</taxon>
        <taxon>Timematidae</taxon>
        <taxon>Timema</taxon>
    </lineage>
</organism>
<evidence type="ECO:0000313" key="1">
    <source>
        <dbReference type="EMBL" id="CAD7431772.1"/>
    </source>
</evidence>
<sequence>MRRVWALLPTWCYKGVGRKVFSPCLKKVFSPCLKKVFSPCLDTLFSPCLEKVLSPCLEKVFSPCLEKVFSPCLEKVLSPCLEKVFSPCLEKVLDLRRSEIERALEVMRVVLPSGAQEQVKGTLDNVMVSKLAMFVVDNLGVECERNLFKVDFHLMFPYLLVTGVYNLSGESRGHSKLYGDGGFSLNLVDSKLVGDLNFDSPNGNDIVAKNANIRYYIDKPYSKVNFENLLGGGDAGVFINELLGYMADMILSHIRDKMDDYLANLLLDYVNSKLQGRTRGQVEGFVRAIDNGTIPFDFLL</sequence>